<proteinExistence type="predicted"/>
<dbReference type="AlphaFoldDB" id="A0A0E9WBJ7"/>
<name>A0A0E9WBJ7_ANGAN</name>
<reference evidence="1" key="1">
    <citation type="submission" date="2014-11" db="EMBL/GenBank/DDBJ databases">
        <authorList>
            <person name="Amaro Gonzalez C."/>
        </authorList>
    </citation>
    <scope>NUCLEOTIDE SEQUENCE</scope>
</reference>
<sequence length="32" mass="3538">MGTNNLGLNMCTHMHHLNENLNPSKKSELTTG</sequence>
<reference evidence="1" key="2">
    <citation type="journal article" date="2015" name="Fish Shellfish Immunol.">
        <title>Early steps in the European eel (Anguilla anguilla)-Vibrio vulnificus interaction in the gills: Role of the RtxA13 toxin.</title>
        <authorList>
            <person name="Callol A."/>
            <person name="Pajuelo D."/>
            <person name="Ebbesson L."/>
            <person name="Teles M."/>
            <person name="MacKenzie S."/>
            <person name="Amaro C."/>
        </authorList>
    </citation>
    <scope>NUCLEOTIDE SEQUENCE</scope>
</reference>
<accession>A0A0E9WBJ7</accession>
<protein>
    <submittedName>
        <fullName evidence="1">Uncharacterized protein</fullName>
    </submittedName>
</protein>
<dbReference type="EMBL" id="GBXM01020833">
    <property type="protein sequence ID" value="JAH87744.1"/>
    <property type="molecule type" value="Transcribed_RNA"/>
</dbReference>
<evidence type="ECO:0000313" key="1">
    <source>
        <dbReference type="EMBL" id="JAH87744.1"/>
    </source>
</evidence>
<organism evidence="1">
    <name type="scientific">Anguilla anguilla</name>
    <name type="common">European freshwater eel</name>
    <name type="synonym">Muraena anguilla</name>
    <dbReference type="NCBI Taxonomy" id="7936"/>
    <lineage>
        <taxon>Eukaryota</taxon>
        <taxon>Metazoa</taxon>
        <taxon>Chordata</taxon>
        <taxon>Craniata</taxon>
        <taxon>Vertebrata</taxon>
        <taxon>Euteleostomi</taxon>
        <taxon>Actinopterygii</taxon>
        <taxon>Neopterygii</taxon>
        <taxon>Teleostei</taxon>
        <taxon>Anguilliformes</taxon>
        <taxon>Anguillidae</taxon>
        <taxon>Anguilla</taxon>
    </lineage>
</organism>